<dbReference type="Gene3D" id="2.30.120.10">
    <property type="match status" value="1"/>
</dbReference>
<dbReference type="Gene3D" id="1.10.439.10">
    <property type="entry name" value="Penicillin Amidohydrolase, domain 1"/>
    <property type="match status" value="1"/>
</dbReference>
<keyword evidence="3" id="KW-0378">Hydrolase</keyword>
<feature type="active site" description="Nucleophile" evidence="5">
    <location>
        <position position="214"/>
    </location>
</feature>
<keyword evidence="2" id="KW-0732">Signal</keyword>
<dbReference type="Gene3D" id="3.60.20.10">
    <property type="entry name" value="Glutamine Phosphoribosylpyrophosphate, subunit 1, domain 1"/>
    <property type="match status" value="1"/>
</dbReference>
<reference evidence="7" key="1">
    <citation type="journal article" date="2014" name="Int. J. Syst. Evol. Microbiol.">
        <title>Complete genome sequence of Corynebacterium casei LMG S-19264T (=DSM 44701T), isolated from a smear-ripened cheese.</title>
        <authorList>
            <consortium name="US DOE Joint Genome Institute (JGI-PGF)"/>
            <person name="Walter F."/>
            <person name="Albersmeier A."/>
            <person name="Kalinowski J."/>
            <person name="Ruckert C."/>
        </authorList>
    </citation>
    <scope>NUCLEOTIDE SEQUENCE</scope>
    <source>
        <strain evidence="7">KCTC 12711</strain>
    </source>
</reference>
<evidence type="ECO:0000256" key="3">
    <source>
        <dbReference type="ARBA" id="ARBA00022801"/>
    </source>
</evidence>
<evidence type="ECO:0000313" key="7">
    <source>
        <dbReference type="EMBL" id="GGZ97132.1"/>
    </source>
</evidence>
<comment type="caution">
    <text evidence="7">The sequence shown here is derived from an EMBL/GenBank/DDBJ whole genome shotgun (WGS) entry which is preliminary data.</text>
</comment>
<evidence type="ECO:0000256" key="2">
    <source>
        <dbReference type="ARBA" id="ARBA00022729"/>
    </source>
</evidence>
<protein>
    <submittedName>
        <fullName evidence="7">Penicillin amidase</fullName>
    </submittedName>
</protein>
<keyword evidence="8" id="KW-1185">Reference proteome</keyword>
<sequence>MTYLKLALLCLLLLILATAVWLYDPLPANPSAEVLRTKASEYDVEIIRDEWGVPAIFGITDADVSFGLAYAHAEDDFQTMQETIAATRGVLARYRGFDAAATDYVVSFMQIWPTIEQRYATDVPDDVKALATAYADGLNLYAAQHPDQTWRGLAPFTAQDVVAGFMFKTPFFYGLDKSLKSLFDPERSLEIALSPNSEAHSWSLTEARGVELGSNAIAVAPKRSTDGATRLLINSHQPMTGPVAWYETHLQSQAGWVMSGGVFPGTPVILHGYGPSLAWANTVNHIDLVDSYVLTRNPQDPLQYELDGNWHDFDVQSVTIDVHLWGPFRFPAQRRLLRSEHGSVIEGDHNTIAVRYAGMGEIRQLEQYYRLNRSRNLTEFMAAMALNALPSINYVYADRDGNIGFIHNAQYPERLPGWDWRKDLPGNRRDLIWQRYRDFDQVPTLINPESGLIFNANNTPFSATDGSDNLQSNDFPPSMGLAINQTNRALRLLQLNDGHTRLSRDQLLAQKFDTRYARDSDHARIIQALLQLDLSAEPTLQAAQTYLRDWDYNTDRNNLHAALAVMVMREITQSETPQDRSEGPLRQALAQAVDYLNCHYGGYRVRWGEVNRLVRGKVDVPVDGGPDVLRAIYALDFEPDQKPWASHGDTWIALVEWDASGQQTARVIHQFGSATTDQNSPHYADQAPLFAERQWRRPVLNKAALESRATRRYRPQTGR</sequence>
<dbReference type="GO" id="GO:0046872">
    <property type="term" value="F:metal ion binding"/>
    <property type="evidence" value="ECO:0007669"/>
    <property type="project" value="UniProtKB-KW"/>
</dbReference>
<comment type="similarity">
    <text evidence="1">Belongs to the peptidase S45 family.</text>
</comment>
<comment type="cofactor">
    <cofactor evidence="6">
        <name>Ca(2+)</name>
        <dbReference type="ChEBI" id="CHEBI:29108"/>
    </cofactor>
    <text evidence="6">Binds 1 Ca(2+) ion per dimer.</text>
</comment>
<keyword evidence="6" id="KW-0106">Calcium</keyword>
<dbReference type="Gene3D" id="1.10.1400.10">
    <property type="match status" value="1"/>
</dbReference>
<dbReference type="GO" id="GO:0016811">
    <property type="term" value="F:hydrolase activity, acting on carbon-nitrogen (but not peptide) bonds, in linear amides"/>
    <property type="evidence" value="ECO:0007669"/>
    <property type="project" value="InterPro"/>
</dbReference>
<evidence type="ECO:0000256" key="1">
    <source>
        <dbReference type="ARBA" id="ARBA00006586"/>
    </source>
</evidence>
<dbReference type="InterPro" id="IPR029055">
    <property type="entry name" value="Ntn_hydrolases_N"/>
</dbReference>
<evidence type="ECO:0000256" key="4">
    <source>
        <dbReference type="ARBA" id="ARBA00023145"/>
    </source>
</evidence>
<accession>A0A918VHH7</accession>
<gene>
    <name evidence="7" type="ORF">GCM10008090_01760</name>
</gene>
<dbReference type="RefSeq" id="WP_189398121.1">
    <property type="nucleotide sequence ID" value="NZ_BMXA01000001.1"/>
</dbReference>
<feature type="binding site" evidence="6">
    <location>
        <position position="289"/>
    </location>
    <ligand>
        <name>Ca(2+)</name>
        <dbReference type="ChEBI" id="CHEBI:29108"/>
    </ligand>
</feature>
<dbReference type="PIRSF" id="PIRSF001227">
    <property type="entry name" value="Pen_acylase"/>
    <property type="match status" value="1"/>
</dbReference>
<evidence type="ECO:0000256" key="5">
    <source>
        <dbReference type="PIRSR" id="PIRSR001227-1"/>
    </source>
</evidence>
<dbReference type="InterPro" id="IPR002692">
    <property type="entry name" value="S45"/>
</dbReference>
<proteinExistence type="inferred from homology"/>
<dbReference type="InterPro" id="IPR014395">
    <property type="entry name" value="Pen/GL7ACA/AHL_acylase"/>
</dbReference>
<dbReference type="Proteomes" id="UP000614811">
    <property type="component" value="Unassembled WGS sequence"/>
</dbReference>
<feature type="binding site" evidence="6">
    <location>
        <position position="290"/>
    </location>
    <ligand>
        <name>Ca(2+)</name>
        <dbReference type="ChEBI" id="CHEBI:29108"/>
    </ligand>
</feature>
<feature type="binding site" evidence="6">
    <location>
        <position position="287"/>
    </location>
    <ligand>
        <name>Ca(2+)</name>
        <dbReference type="ChEBI" id="CHEBI:29108"/>
    </ligand>
</feature>
<dbReference type="PANTHER" id="PTHR34218:SF3">
    <property type="entry name" value="ACYL-HOMOSERINE LACTONE ACYLASE PVDQ"/>
    <property type="match status" value="1"/>
</dbReference>
<feature type="binding site" evidence="6">
    <location>
        <position position="468"/>
    </location>
    <ligand>
        <name>Ca(2+)</name>
        <dbReference type="ChEBI" id="CHEBI:29108"/>
    </ligand>
</feature>
<dbReference type="AlphaFoldDB" id="A0A918VHH7"/>
<dbReference type="EMBL" id="BMXA01000001">
    <property type="protein sequence ID" value="GGZ97132.1"/>
    <property type="molecule type" value="Genomic_DNA"/>
</dbReference>
<dbReference type="SUPFAM" id="SSF56235">
    <property type="entry name" value="N-terminal nucleophile aminohydrolases (Ntn hydrolases)"/>
    <property type="match status" value="1"/>
</dbReference>
<dbReference type="InterPro" id="IPR023343">
    <property type="entry name" value="Penicillin_amidase_dom1"/>
</dbReference>
<evidence type="ECO:0000313" key="8">
    <source>
        <dbReference type="Proteomes" id="UP000614811"/>
    </source>
</evidence>
<keyword evidence="4" id="KW-0865">Zymogen</keyword>
<dbReference type="InterPro" id="IPR043147">
    <property type="entry name" value="Penicillin_amidase_A-knob"/>
</dbReference>
<dbReference type="Pfam" id="PF01804">
    <property type="entry name" value="Penicil_amidase"/>
    <property type="match status" value="1"/>
</dbReference>
<dbReference type="PANTHER" id="PTHR34218">
    <property type="entry name" value="PEPTIDASE S45 PENICILLIN AMIDASE"/>
    <property type="match status" value="1"/>
</dbReference>
<name>A0A918VHH7_9GAMM</name>
<dbReference type="InterPro" id="IPR043146">
    <property type="entry name" value="Penicillin_amidase_N_B-knob"/>
</dbReference>
<organism evidence="7 8">
    <name type="scientific">Arenicella chitinivorans</name>
    <dbReference type="NCBI Taxonomy" id="1329800"/>
    <lineage>
        <taxon>Bacteria</taxon>
        <taxon>Pseudomonadati</taxon>
        <taxon>Pseudomonadota</taxon>
        <taxon>Gammaproteobacteria</taxon>
        <taxon>Arenicellales</taxon>
        <taxon>Arenicellaceae</taxon>
        <taxon>Arenicella</taxon>
    </lineage>
</organism>
<reference evidence="7" key="2">
    <citation type="submission" date="2020-09" db="EMBL/GenBank/DDBJ databases">
        <authorList>
            <person name="Sun Q."/>
            <person name="Kim S."/>
        </authorList>
    </citation>
    <scope>NUCLEOTIDE SEQUENCE</scope>
    <source>
        <strain evidence="7">KCTC 12711</strain>
    </source>
</reference>
<evidence type="ECO:0000256" key="6">
    <source>
        <dbReference type="PIRSR" id="PIRSR001227-2"/>
    </source>
</evidence>
<dbReference type="GO" id="GO:0017000">
    <property type="term" value="P:antibiotic biosynthetic process"/>
    <property type="evidence" value="ECO:0007669"/>
    <property type="project" value="InterPro"/>
</dbReference>
<keyword evidence="6" id="KW-0479">Metal-binding</keyword>